<keyword evidence="2" id="KW-1185">Reference proteome</keyword>
<evidence type="ECO:0000313" key="1">
    <source>
        <dbReference type="EMBL" id="MPC65583.1"/>
    </source>
</evidence>
<sequence>MRSKKRRLLCCPVLITGNTAGGDRPDSLKIHWSYWWRNMERRSLIQGEGAVFRQWPNPASILLIPVRTASVMPLIAYVKFLRQQLQYSQYYSNL</sequence>
<dbReference type="EMBL" id="VSRR010023553">
    <property type="protein sequence ID" value="MPC65583.1"/>
    <property type="molecule type" value="Genomic_DNA"/>
</dbReference>
<dbReference type="Proteomes" id="UP000324222">
    <property type="component" value="Unassembled WGS sequence"/>
</dbReference>
<reference evidence="1 2" key="1">
    <citation type="submission" date="2019-05" db="EMBL/GenBank/DDBJ databases">
        <title>Another draft genome of Portunus trituberculatus and its Hox gene families provides insights of decapod evolution.</title>
        <authorList>
            <person name="Jeong J.-H."/>
            <person name="Song I."/>
            <person name="Kim S."/>
            <person name="Choi T."/>
            <person name="Kim D."/>
            <person name="Ryu S."/>
            <person name="Kim W."/>
        </authorList>
    </citation>
    <scope>NUCLEOTIDE SEQUENCE [LARGE SCALE GENOMIC DNA]</scope>
    <source>
        <tissue evidence="1">Muscle</tissue>
    </source>
</reference>
<accession>A0A5B7H649</accession>
<protein>
    <submittedName>
        <fullName evidence="1">Uncharacterized protein</fullName>
    </submittedName>
</protein>
<organism evidence="1 2">
    <name type="scientific">Portunus trituberculatus</name>
    <name type="common">Swimming crab</name>
    <name type="synonym">Neptunus trituberculatus</name>
    <dbReference type="NCBI Taxonomy" id="210409"/>
    <lineage>
        <taxon>Eukaryota</taxon>
        <taxon>Metazoa</taxon>
        <taxon>Ecdysozoa</taxon>
        <taxon>Arthropoda</taxon>
        <taxon>Crustacea</taxon>
        <taxon>Multicrustacea</taxon>
        <taxon>Malacostraca</taxon>
        <taxon>Eumalacostraca</taxon>
        <taxon>Eucarida</taxon>
        <taxon>Decapoda</taxon>
        <taxon>Pleocyemata</taxon>
        <taxon>Brachyura</taxon>
        <taxon>Eubrachyura</taxon>
        <taxon>Portunoidea</taxon>
        <taxon>Portunidae</taxon>
        <taxon>Portuninae</taxon>
        <taxon>Portunus</taxon>
    </lineage>
</organism>
<dbReference type="AlphaFoldDB" id="A0A5B7H649"/>
<evidence type="ECO:0000313" key="2">
    <source>
        <dbReference type="Proteomes" id="UP000324222"/>
    </source>
</evidence>
<name>A0A5B7H649_PORTR</name>
<gene>
    <name evidence="1" type="ORF">E2C01_059721</name>
</gene>
<comment type="caution">
    <text evidence="1">The sequence shown here is derived from an EMBL/GenBank/DDBJ whole genome shotgun (WGS) entry which is preliminary data.</text>
</comment>
<proteinExistence type="predicted"/>